<reference evidence="1 2" key="1">
    <citation type="submission" date="2020-02" db="EMBL/GenBank/DDBJ databases">
        <title>Characterization of phylogenetic diversity of novel bifidobacterial species isolated in Czech ZOOs.</title>
        <authorList>
            <person name="Lugli G.A."/>
            <person name="Vera N.B."/>
            <person name="Ventura M."/>
        </authorList>
    </citation>
    <scope>NUCLEOTIDE SEQUENCE [LARGE SCALE GENOMIC DNA]</scope>
    <source>
        <strain evidence="1 2">DSM 109959</strain>
    </source>
</reference>
<sequence>MNHRYGTGMTAKRDEVARAAVNQCLMDRASRQLEALLASCDPQRGYDADRGLGALGLKLIQQVQKGTKAYRFLSACGYMDKEKVERIDSVLDAWDSSRAAQLFSGKLPGSKRWARMRDGLDDLITEAAKLGTPGTIYKDVLRDKPSNLLFLRRLVWRAHPQGDDRGRCISLGAYNDGESIGSITVDLLANAHPDHQLLQYMEEDRFITREERLAIQAKGWGALHRDGTIH</sequence>
<evidence type="ECO:0000313" key="1">
    <source>
        <dbReference type="EMBL" id="NMM99214.1"/>
    </source>
</evidence>
<comment type="caution">
    <text evidence="1">The sequence shown here is derived from an EMBL/GenBank/DDBJ whole genome shotgun (WGS) entry which is preliminary data.</text>
</comment>
<gene>
    <name evidence="1" type="ORF">G1C97_2172</name>
</gene>
<dbReference type="AlphaFoldDB" id="A0A7Y0HYK1"/>
<dbReference type="Proteomes" id="UP000543419">
    <property type="component" value="Unassembled WGS sequence"/>
</dbReference>
<accession>A0A7Y0HYK1</accession>
<organism evidence="1 2">
    <name type="scientific">Bifidobacterium olomucense</name>
    <dbReference type="NCBI Taxonomy" id="2675324"/>
    <lineage>
        <taxon>Bacteria</taxon>
        <taxon>Bacillati</taxon>
        <taxon>Actinomycetota</taxon>
        <taxon>Actinomycetes</taxon>
        <taxon>Bifidobacteriales</taxon>
        <taxon>Bifidobacteriaceae</taxon>
        <taxon>Bifidobacterium</taxon>
    </lineage>
</organism>
<proteinExistence type="predicted"/>
<protein>
    <submittedName>
        <fullName evidence="1">Uncharacterized protein</fullName>
    </submittedName>
</protein>
<dbReference type="EMBL" id="JAAIIG010000015">
    <property type="protein sequence ID" value="NMM99214.1"/>
    <property type="molecule type" value="Genomic_DNA"/>
</dbReference>
<name>A0A7Y0HYK1_9BIFI</name>
<evidence type="ECO:0000313" key="2">
    <source>
        <dbReference type="Proteomes" id="UP000543419"/>
    </source>
</evidence>
<keyword evidence="2" id="KW-1185">Reference proteome</keyword>